<dbReference type="Pfam" id="PF00903">
    <property type="entry name" value="Glyoxalase"/>
    <property type="match status" value="1"/>
</dbReference>
<dbReference type="InterPro" id="IPR037523">
    <property type="entry name" value="VOC_core"/>
</dbReference>
<evidence type="ECO:0000313" key="2">
    <source>
        <dbReference type="Proteomes" id="UP000298111"/>
    </source>
</evidence>
<comment type="caution">
    <text evidence="1">The sequence shown here is derived from an EMBL/GenBank/DDBJ whole genome shotgun (WGS) entry which is preliminary data.</text>
</comment>
<dbReference type="Gene3D" id="3.10.180.10">
    <property type="entry name" value="2,3-Dihydroxybiphenyl 1,2-Dioxygenase, domain 1"/>
    <property type="match status" value="1"/>
</dbReference>
<protein>
    <submittedName>
        <fullName evidence="1">VOC family protein</fullName>
    </submittedName>
</protein>
<organism evidence="1 2">
    <name type="scientific">Streptomyces albus</name>
    <dbReference type="NCBI Taxonomy" id="1888"/>
    <lineage>
        <taxon>Bacteria</taxon>
        <taxon>Bacillati</taxon>
        <taxon>Actinomycetota</taxon>
        <taxon>Actinomycetes</taxon>
        <taxon>Kitasatosporales</taxon>
        <taxon>Streptomycetaceae</taxon>
        <taxon>Streptomyces</taxon>
    </lineage>
</organism>
<dbReference type="PROSITE" id="PS51819">
    <property type="entry name" value="VOC"/>
    <property type="match status" value="1"/>
</dbReference>
<dbReference type="AlphaFoldDB" id="A0A6C1C7B5"/>
<dbReference type="CDD" id="cd08351">
    <property type="entry name" value="ChaP_like"/>
    <property type="match status" value="1"/>
</dbReference>
<dbReference type="GeneID" id="75183062"/>
<dbReference type="SUPFAM" id="SSF54593">
    <property type="entry name" value="Glyoxalase/Bleomycin resistance protein/Dihydroxybiphenyl dioxygenase"/>
    <property type="match status" value="1"/>
</dbReference>
<proteinExistence type="predicted"/>
<gene>
    <name evidence="1" type="ORF">D8771_12475</name>
</gene>
<dbReference type="InterPro" id="IPR029068">
    <property type="entry name" value="Glyas_Bleomycin-R_OHBP_Dase"/>
</dbReference>
<dbReference type="Proteomes" id="UP000298111">
    <property type="component" value="Unassembled WGS sequence"/>
</dbReference>
<dbReference type="RefSeq" id="WP_030406820.1">
    <property type="nucleotide sequence ID" value="NZ_BBQG01000059.1"/>
</dbReference>
<dbReference type="InterPro" id="IPR004360">
    <property type="entry name" value="Glyas_Fos-R_dOase_dom"/>
</dbReference>
<accession>A0A6C1C7B5</accession>
<evidence type="ECO:0000313" key="1">
    <source>
        <dbReference type="EMBL" id="TGG84657.1"/>
    </source>
</evidence>
<dbReference type="EMBL" id="RCIY01000046">
    <property type="protein sequence ID" value="TGG84657.1"/>
    <property type="molecule type" value="Genomic_DNA"/>
</dbReference>
<reference evidence="1 2" key="1">
    <citation type="submission" date="2018-10" db="EMBL/GenBank/DDBJ databases">
        <title>Isolation of pseudouridimycin from Streptomyces albus DSM 40763.</title>
        <authorList>
            <person name="Rosenqvist P."/>
            <person name="Metsae-Ketelae M."/>
            <person name="Virta P."/>
        </authorList>
    </citation>
    <scope>NUCLEOTIDE SEQUENCE [LARGE SCALE GENOMIC DNA]</scope>
    <source>
        <strain evidence="1 2">DSM 40763</strain>
    </source>
</reference>
<sequence length="131" mass="14359">MPVQLNHTIVYAGDQQRSAEFYARLLGLTVQPRFGPFLPVTTANGVTLDFAEAGEGPVAPQHYAFLVTEEEFDAILGRIEEAGLTHYADPHLRRAGEINHNDGGRGVYWQDPDGHVLEIITRPYGSAGRTG</sequence>
<name>A0A6C1C7B5_9ACTN</name>